<sequence>MQTYVIEREIPGIGSMSPAELSVAAQTSNATLARLAPRVQWQHSYVADNKSFCIYLAEDEAAIKEHAQASGFPADRITPIGKRIDPTTARL</sequence>
<keyword evidence="2" id="KW-1185">Reference proteome</keyword>
<accession>A0A0L1JM40</accession>
<gene>
    <name evidence="1" type="ORF">ATO11_15100</name>
</gene>
<name>A0A0L1JM40_9RHOB</name>
<dbReference type="AlphaFoldDB" id="A0A0L1JM40"/>
<proteinExistence type="predicted"/>
<comment type="caution">
    <text evidence="1">The sequence shown here is derived from an EMBL/GenBank/DDBJ whole genome shotgun (WGS) entry which is preliminary data.</text>
</comment>
<dbReference type="RefSeq" id="WP_050531742.1">
    <property type="nucleotide sequence ID" value="NZ_AQQZ01000007.1"/>
</dbReference>
<evidence type="ECO:0000313" key="2">
    <source>
        <dbReference type="Proteomes" id="UP000036938"/>
    </source>
</evidence>
<dbReference type="Pfam" id="PF14026">
    <property type="entry name" value="SCO4226-like"/>
    <property type="match status" value="1"/>
</dbReference>
<dbReference type="Proteomes" id="UP000036938">
    <property type="component" value="Unassembled WGS sequence"/>
</dbReference>
<organism evidence="1 2">
    <name type="scientific">Pseudaestuariivita atlantica</name>
    <dbReference type="NCBI Taxonomy" id="1317121"/>
    <lineage>
        <taxon>Bacteria</taxon>
        <taxon>Pseudomonadati</taxon>
        <taxon>Pseudomonadota</taxon>
        <taxon>Alphaproteobacteria</taxon>
        <taxon>Rhodobacterales</taxon>
        <taxon>Paracoccaceae</taxon>
        <taxon>Pseudaestuariivita</taxon>
    </lineage>
</organism>
<evidence type="ECO:0000313" key="1">
    <source>
        <dbReference type="EMBL" id="KNG92797.1"/>
    </source>
</evidence>
<dbReference type="InterPro" id="IPR025336">
    <property type="entry name" value="SCO4226-like"/>
</dbReference>
<dbReference type="EMBL" id="AQQZ01000007">
    <property type="protein sequence ID" value="KNG92797.1"/>
    <property type="molecule type" value="Genomic_DNA"/>
</dbReference>
<reference evidence="1 2" key="1">
    <citation type="journal article" date="2015" name="Int. J. Syst. Evol. Microbiol.">
        <title>Aestuariivita atlantica sp. nov., isolated from deep sea sediment of the Atlantic Ocean.</title>
        <authorList>
            <person name="Li G."/>
            <person name="Lai Q."/>
            <person name="Du Y."/>
            <person name="Liu X."/>
            <person name="Sun F."/>
            <person name="Shao Z."/>
        </authorList>
    </citation>
    <scope>NUCLEOTIDE SEQUENCE [LARGE SCALE GENOMIC DNA]</scope>
    <source>
        <strain evidence="1 2">22II-S11-z3</strain>
    </source>
</reference>
<protein>
    <submittedName>
        <fullName evidence="1">Membrane protein</fullName>
    </submittedName>
</protein>
<dbReference type="OrthoDB" id="9800027at2"/>